<evidence type="ECO:0000256" key="1">
    <source>
        <dbReference type="SAM" id="Phobius"/>
    </source>
</evidence>
<organism evidence="3 4">
    <name type="scientific">Flavobacterium lacisediminis</name>
    <dbReference type="NCBI Taxonomy" id="2989705"/>
    <lineage>
        <taxon>Bacteria</taxon>
        <taxon>Pseudomonadati</taxon>
        <taxon>Bacteroidota</taxon>
        <taxon>Flavobacteriia</taxon>
        <taxon>Flavobacteriales</taxon>
        <taxon>Flavobacteriaceae</taxon>
        <taxon>Flavobacterium</taxon>
    </lineage>
</organism>
<dbReference type="PANTHER" id="PTHR34978">
    <property type="entry name" value="POSSIBLE SENSOR-TRANSDUCER PROTEIN BLAR"/>
    <property type="match status" value="1"/>
</dbReference>
<keyword evidence="4" id="KW-1185">Reference proteome</keyword>
<evidence type="ECO:0000259" key="2">
    <source>
        <dbReference type="Pfam" id="PF05569"/>
    </source>
</evidence>
<keyword evidence="1" id="KW-1133">Transmembrane helix</keyword>
<feature type="transmembrane region" description="Helical" evidence="1">
    <location>
        <begin position="6"/>
        <end position="25"/>
    </location>
</feature>
<dbReference type="EMBL" id="JAPCIO010000011">
    <property type="protein sequence ID" value="MCW1149098.1"/>
    <property type="molecule type" value="Genomic_DNA"/>
</dbReference>
<name>A0ABT3EKL3_9FLAO</name>
<proteinExistence type="predicted"/>
<dbReference type="InterPro" id="IPR008756">
    <property type="entry name" value="Peptidase_M56"/>
</dbReference>
<keyword evidence="1" id="KW-0472">Membrane</keyword>
<accession>A0ABT3EKL3</accession>
<dbReference type="Pfam" id="PF05569">
    <property type="entry name" value="Peptidase_M56"/>
    <property type="match status" value="1"/>
</dbReference>
<evidence type="ECO:0000313" key="3">
    <source>
        <dbReference type="EMBL" id="MCW1149098.1"/>
    </source>
</evidence>
<reference evidence="3" key="1">
    <citation type="submission" date="2022-10" db="EMBL/GenBank/DDBJ databases">
        <title>Flavobacterium sp. nov., a bacterium isolated from lake sediment.</title>
        <authorList>
            <person name="Qu J.-H."/>
        </authorList>
    </citation>
    <scope>NUCLEOTIDE SEQUENCE</scope>
    <source>
        <strain evidence="3">TH16-21</strain>
    </source>
</reference>
<sequence length="679" mass="78824">MENLLIYFLKVNGLIVLFYLMYVLFLRKETFFTSNRWYLISGLALSIIMPLITFTKTIWVAPTPLPEINLESSTVTFNSVALPVEETALDWTLILGWVYAVISLFLLIKIGIEVISFFKKIRNLIQHKNSQYTMVELNTIENPFSFFSYIVINKNKFTDVELQHILTHEGIHVKQKHSFDVLIGKVFCAIFWVNPIIWLYRKAMLQNLEFIADNETFQQIENKYLYQRTLLKVVTHQHDLSITNQFYQSLIKKRIVMLHTNQSNKKNVWKYATILPLLVGFMLLFQIETVAQVKEVTISKSITNKLIQFVIDKNTTDEQIKEETELLKKEHNIDLKISKIKRNAKNEITSLEAKFEDSDKTSGKISIKGEEAIEPIRFFKEINENGKGNIGFDRNNISTVFAKMDADQLEWNDAQTIEIKKSDTDEVIYIINGKEYSKEEMKDKIVELDGAIEMNENEKNGKKIMIFKGNSTISDEPKTIIYLDEKMISEDEMKRIDANIIKSVDVNKGNIKKEIKIITKNSSGLPEDAEIYINGKKSTKEELDKIEKENIETININNNNGKKTIEIQKRNIKTISGGTWKEVETEIQKSKTDSGKPKTIELKSGDVVVVFDGDKIKFPGYPTQYLNQLKLEFKGKILEDNIDFFKNYEFEKIKDLIIIEDEMSPKEKKRIKKIIIETK</sequence>
<feature type="domain" description="Peptidase M56" evidence="2">
    <location>
        <begin position="132"/>
        <end position="258"/>
    </location>
</feature>
<dbReference type="PANTHER" id="PTHR34978:SF3">
    <property type="entry name" value="SLR0241 PROTEIN"/>
    <property type="match status" value="1"/>
</dbReference>
<comment type="caution">
    <text evidence="3">The sequence shown here is derived from an EMBL/GenBank/DDBJ whole genome shotgun (WGS) entry which is preliminary data.</text>
</comment>
<feature type="transmembrane region" description="Helical" evidence="1">
    <location>
        <begin position="182"/>
        <end position="200"/>
    </location>
</feature>
<gene>
    <name evidence="3" type="ORF">OJ995_12785</name>
</gene>
<feature type="transmembrane region" description="Helical" evidence="1">
    <location>
        <begin position="37"/>
        <end position="61"/>
    </location>
</feature>
<dbReference type="InterPro" id="IPR052173">
    <property type="entry name" value="Beta-lactam_resp_regulator"/>
</dbReference>
<dbReference type="Proteomes" id="UP001165677">
    <property type="component" value="Unassembled WGS sequence"/>
</dbReference>
<dbReference type="RefSeq" id="WP_264369785.1">
    <property type="nucleotide sequence ID" value="NZ_JAPCIO010000011.1"/>
</dbReference>
<protein>
    <recommendedName>
        <fullName evidence="2">Peptidase M56 domain-containing protein</fullName>
    </recommendedName>
</protein>
<feature type="transmembrane region" description="Helical" evidence="1">
    <location>
        <begin position="94"/>
        <end position="118"/>
    </location>
</feature>
<evidence type="ECO:0000313" key="4">
    <source>
        <dbReference type="Proteomes" id="UP001165677"/>
    </source>
</evidence>
<keyword evidence="1" id="KW-0812">Transmembrane</keyword>